<organism evidence="3 4">
    <name type="scientific">Vibrio quintilis</name>
    <dbReference type="NCBI Taxonomy" id="1117707"/>
    <lineage>
        <taxon>Bacteria</taxon>
        <taxon>Pseudomonadati</taxon>
        <taxon>Pseudomonadota</taxon>
        <taxon>Gammaproteobacteria</taxon>
        <taxon>Vibrionales</taxon>
        <taxon>Vibrionaceae</taxon>
        <taxon>Vibrio</taxon>
    </lineage>
</organism>
<dbReference type="RefSeq" id="WP_073579292.1">
    <property type="nucleotide sequence ID" value="NZ_AP024898.1"/>
</dbReference>
<accession>A0A1M7YP21</accession>
<dbReference type="OrthoDB" id="1079385at2"/>
<evidence type="ECO:0000256" key="2">
    <source>
        <dbReference type="ARBA" id="ARBA00022679"/>
    </source>
</evidence>
<dbReference type="EMBL" id="FRFG01000003">
    <property type="protein sequence ID" value="SHO54371.1"/>
    <property type="molecule type" value="Genomic_DNA"/>
</dbReference>
<dbReference type="Gene3D" id="3.40.50.150">
    <property type="entry name" value="Vaccinia Virus protein VP39"/>
    <property type="match status" value="1"/>
</dbReference>
<evidence type="ECO:0000256" key="1">
    <source>
        <dbReference type="ARBA" id="ARBA00022603"/>
    </source>
</evidence>
<proteinExistence type="predicted"/>
<reference evidence="4" key="1">
    <citation type="submission" date="2016-12" db="EMBL/GenBank/DDBJ databases">
        <authorList>
            <person name="Rodrigo-Torres L."/>
            <person name="Arahal R.D."/>
            <person name="Lucena T."/>
        </authorList>
    </citation>
    <scope>NUCLEOTIDE SEQUENCE [LARGE SCALE GENOMIC DNA]</scope>
</reference>
<dbReference type="GO" id="GO:0008168">
    <property type="term" value="F:methyltransferase activity"/>
    <property type="evidence" value="ECO:0007669"/>
    <property type="project" value="UniProtKB-KW"/>
</dbReference>
<dbReference type="AlphaFoldDB" id="A0A1M7YP21"/>
<dbReference type="GO" id="GO:0032259">
    <property type="term" value="P:methylation"/>
    <property type="evidence" value="ECO:0007669"/>
    <property type="project" value="UniProtKB-KW"/>
</dbReference>
<name>A0A1M7YP21_9VIBR</name>
<dbReference type="SUPFAM" id="SSF53335">
    <property type="entry name" value="S-adenosyl-L-methionine-dependent methyltransferases"/>
    <property type="match status" value="1"/>
</dbReference>
<evidence type="ECO:0000313" key="4">
    <source>
        <dbReference type="Proteomes" id="UP000184600"/>
    </source>
</evidence>
<dbReference type="GO" id="GO:0003676">
    <property type="term" value="F:nucleic acid binding"/>
    <property type="evidence" value="ECO:0007669"/>
    <property type="project" value="InterPro"/>
</dbReference>
<keyword evidence="1" id="KW-0489">Methyltransferase</keyword>
<evidence type="ECO:0000313" key="3">
    <source>
        <dbReference type="EMBL" id="SHO54371.1"/>
    </source>
</evidence>
<gene>
    <name evidence="3" type="ORF">VQ7734_00085</name>
</gene>
<dbReference type="InterPro" id="IPR002052">
    <property type="entry name" value="DNA_methylase_N6_adenine_CS"/>
</dbReference>
<keyword evidence="4" id="KW-1185">Reference proteome</keyword>
<dbReference type="STRING" id="1117707.VQ7734_00085"/>
<dbReference type="Proteomes" id="UP000184600">
    <property type="component" value="Unassembled WGS sequence"/>
</dbReference>
<protein>
    <recommendedName>
        <fullName evidence="5">DNA methyltransferase</fullName>
    </recommendedName>
</protein>
<dbReference type="InterPro" id="IPR029063">
    <property type="entry name" value="SAM-dependent_MTases_sf"/>
</dbReference>
<sequence>MTKQRIERDFYPTPVWCVKALLQQIEFRPNDVISEPCRGDGRILNELRESHKTKWAEISEDIDYLKPNQNMAADVIITNPPFSLALEFISTALTRDLSYDGTMCFLLRLSMLGSKSRADFWRKFPWTNLLILTPRPSFVHGSSDNSEYAWICWDRGNRIKRPEFWTLKRSEVEQ</sequence>
<evidence type="ECO:0008006" key="5">
    <source>
        <dbReference type="Google" id="ProtNLM"/>
    </source>
</evidence>
<keyword evidence="2" id="KW-0808">Transferase</keyword>
<dbReference type="PROSITE" id="PS00092">
    <property type="entry name" value="N6_MTASE"/>
    <property type="match status" value="1"/>
</dbReference>